<sequence length="384" mass="43628">MEFNFLWLLALPVFFGLGWLAARIDLKQLLKEAKRVPQSYFGALNLLLSERHEKALSELVSVAHNHPDNVELHFALGSLYRRKGEIDKAISLHQSIVNRSNLPASVKSDALEALGTDFLKAGLFDRAEESFSQLLNTDRANTGKEALLGIYQQQRDWEKAIAMAKQLEGTSHAWQAEVAEYHCEIAHRAISSLDYIEAEKNLVEALVVHRQCTRATIMQGELALLRGSTQEAINIWLKLESQNADYLSLVADKILRAFEGLDKPQEGIALLKGLYESHPSLELLLPLVDALLDKSNLDEAYLLLKDELRRNPTMAALDKFLFIQLQIVPVDKRADIEQVRQLIKKQADKEHFYSCHACGFKARQYFWHCPGCGSWESYSPKRYQ</sequence>
<feature type="binding site" evidence="2">
    <location>
        <position position="355"/>
    </location>
    <ligand>
        <name>Fe cation</name>
        <dbReference type="ChEBI" id="CHEBI:24875"/>
    </ligand>
</feature>
<name>A0ABS8DB80_9NEIS</name>
<dbReference type="InterPro" id="IPR019734">
    <property type="entry name" value="TPR_rpt"/>
</dbReference>
<feature type="domain" description="LapB rubredoxin metal binding" evidence="4">
    <location>
        <begin position="353"/>
        <end position="377"/>
    </location>
</feature>
<dbReference type="InterPro" id="IPR011990">
    <property type="entry name" value="TPR-like_helical_dom_sf"/>
</dbReference>
<evidence type="ECO:0000313" key="6">
    <source>
        <dbReference type="Proteomes" id="UP001165395"/>
    </source>
</evidence>
<feature type="binding site" evidence="2">
    <location>
        <position position="369"/>
    </location>
    <ligand>
        <name>Fe cation</name>
        <dbReference type="ChEBI" id="CHEBI:24875"/>
    </ligand>
</feature>
<comment type="similarity">
    <text evidence="2">Belongs to the LapB family.</text>
</comment>
<gene>
    <name evidence="2 5" type="primary">lapB</name>
    <name evidence="5" type="ORF">LIN78_17080</name>
</gene>
<dbReference type="NCBIfam" id="NF008755">
    <property type="entry name" value="PRK11788.1-3"/>
    <property type="match status" value="1"/>
</dbReference>
<dbReference type="Pfam" id="PF18073">
    <property type="entry name" value="Zn_ribbon_LapB"/>
    <property type="match status" value="1"/>
</dbReference>
<comment type="function">
    <text evidence="2">Modulates cellular lipopolysaccharide (LPS) levels by regulating LpxC, which is involved in lipid A biosynthesis. May act by modulating the proteolytic activity of FtsH towards LpxC. May also coordinate assembly of proteins involved in LPS synthesis at the plasma membrane.</text>
</comment>
<keyword evidence="2" id="KW-0812">Transmembrane</keyword>
<proteinExistence type="inferred from homology"/>
<feature type="topological domain" description="Cytoplasmic" evidence="2">
    <location>
        <begin position="23"/>
        <end position="384"/>
    </location>
</feature>
<accession>A0ABS8DB80</accession>
<dbReference type="InterPro" id="IPR041166">
    <property type="entry name" value="Rubredoxin_2"/>
</dbReference>
<evidence type="ECO:0000259" key="4">
    <source>
        <dbReference type="Pfam" id="PF18073"/>
    </source>
</evidence>
<dbReference type="Proteomes" id="UP001165395">
    <property type="component" value="Unassembled WGS sequence"/>
</dbReference>
<feature type="binding site" evidence="2">
    <location>
        <position position="358"/>
    </location>
    <ligand>
        <name>Fe cation</name>
        <dbReference type="ChEBI" id="CHEBI:24875"/>
    </ligand>
</feature>
<evidence type="ECO:0000256" key="1">
    <source>
        <dbReference type="ARBA" id="ARBA00022723"/>
    </source>
</evidence>
<evidence type="ECO:0000313" key="5">
    <source>
        <dbReference type="EMBL" id="MCB6185263.1"/>
    </source>
</evidence>
<protein>
    <recommendedName>
        <fullName evidence="2">Lipopolysaccharide assembly protein B</fullName>
    </recommendedName>
</protein>
<keyword evidence="2" id="KW-1003">Cell membrane</keyword>
<keyword evidence="2" id="KW-0408">Iron</keyword>
<keyword evidence="2" id="KW-0997">Cell inner membrane</keyword>
<keyword evidence="2 3" id="KW-0802">TPR repeat</keyword>
<dbReference type="PROSITE" id="PS50005">
    <property type="entry name" value="TPR"/>
    <property type="match status" value="1"/>
</dbReference>
<organism evidence="5 6">
    <name type="scientific">Leeia speluncae</name>
    <dbReference type="NCBI Taxonomy" id="2884804"/>
    <lineage>
        <taxon>Bacteria</taxon>
        <taxon>Pseudomonadati</taxon>
        <taxon>Pseudomonadota</taxon>
        <taxon>Betaproteobacteria</taxon>
        <taxon>Neisseriales</taxon>
        <taxon>Leeiaceae</taxon>
        <taxon>Leeia</taxon>
    </lineage>
</organism>
<reference evidence="5" key="1">
    <citation type="submission" date="2021-10" db="EMBL/GenBank/DDBJ databases">
        <title>The complete genome sequence of Leeia sp. TBRC 13508.</title>
        <authorList>
            <person name="Charoenyingcharoen P."/>
            <person name="Yukphan P."/>
        </authorList>
    </citation>
    <scope>NUCLEOTIDE SEQUENCE</scope>
    <source>
        <strain evidence="5">TBRC 13508</strain>
    </source>
</reference>
<feature type="repeat" description="TPR" evidence="3">
    <location>
        <begin position="108"/>
        <end position="141"/>
    </location>
</feature>
<keyword evidence="2" id="KW-0472">Membrane</keyword>
<dbReference type="Pfam" id="PF13432">
    <property type="entry name" value="TPR_16"/>
    <property type="match status" value="2"/>
</dbReference>
<dbReference type="EMBL" id="JAJBZT010000014">
    <property type="protein sequence ID" value="MCB6185263.1"/>
    <property type="molecule type" value="Genomic_DNA"/>
</dbReference>
<keyword evidence="2" id="KW-0677">Repeat</keyword>
<evidence type="ECO:0000256" key="3">
    <source>
        <dbReference type="PROSITE-ProRule" id="PRU00339"/>
    </source>
</evidence>
<dbReference type="HAMAP" id="MF_00994">
    <property type="entry name" value="LPS_assembly_LapB"/>
    <property type="match status" value="1"/>
</dbReference>
<keyword evidence="1 2" id="KW-0479">Metal-binding</keyword>
<keyword evidence="6" id="KW-1185">Reference proteome</keyword>
<keyword evidence="2" id="KW-1133">Transmembrane helix</keyword>
<dbReference type="RefSeq" id="WP_227182095.1">
    <property type="nucleotide sequence ID" value="NZ_JAJBZT010000014.1"/>
</dbReference>
<feature type="binding site" evidence="2">
    <location>
        <position position="372"/>
    </location>
    <ligand>
        <name>Fe cation</name>
        <dbReference type="ChEBI" id="CHEBI:24875"/>
    </ligand>
</feature>
<dbReference type="InterPro" id="IPR030865">
    <property type="entry name" value="LapB"/>
</dbReference>
<dbReference type="SUPFAM" id="SSF48452">
    <property type="entry name" value="TPR-like"/>
    <property type="match status" value="1"/>
</dbReference>
<dbReference type="Gene3D" id="1.25.40.10">
    <property type="entry name" value="Tetratricopeptide repeat domain"/>
    <property type="match status" value="1"/>
</dbReference>
<evidence type="ECO:0000256" key="2">
    <source>
        <dbReference type="HAMAP-Rule" id="MF_00994"/>
    </source>
</evidence>
<comment type="caution">
    <text evidence="5">The sequence shown here is derived from an EMBL/GenBank/DDBJ whole genome shotgun (WGS) entry which is preliminary data.</text>
</comment>
<comment type="subcellular location">
    <subcellularLocation>
        <location evidence="2">Cell inner membrane</location>
        <topology evidence="2">Single-pass membrane protein</topology>
        <orientation evidence="2">Cytoplasmic side</orientation>
    </subcellularLocation>
</comment>